<dbReference type="WBParaSite" id="ACRNAN_scaffold367.g32095.t1">
    <property type="protein sequence ID" value="ACRNAN_scaffold367.g32095.t1"/>
    <property type="gene ID" value="ACRNAN_scaffold367.g32095"/>
</dbReference>
<evidence type="ECO:0000313" key="3">
    <source>
        <dbReference type="WBParaSite" id="ACRNAN_scaffold367.g32095.t1"/>
    </source>
</evidence>
<dbReference type="SUPFAM" id="SSF82199">
    <property type="entry name" value="SET domain"/>
    <property type="match status" value="1"/>
</dbReference>
<dbReference type="PANTHER" id="PTHR46307:SF4">
    <property type="entry name" value="G9A, ISOFORM B"/>
    <property type="match status" value="1"/>
</dbReference>
<dbReference type="Proteomes" id="UP000887540">
    <property type="component" value="Unplaced"/>
</dbReference>
<name>A0A914DT80_9BILA</name>
<protein>
    <submittedName>
        <fullName evidence="3">SET domain-containing protein</fullName>
    </submittedName>
</protein>
<dbReference type="GO" id="GO:0002039">
    <property type="term" value="F:p53 binding"/>
    <property type="evidence" value="ECO:0007669"/>
    <property type="project" value="InterPro"/>
</dbReference>
<accession>A0A914DT80</accession>
<dbReference type="GO" id="GO:0000122">
    <property type="term" value="P:negative regulation of transcription by RNA polymerase II"/>
    <property type="evidence" value="ECO:0007669"/>
    <property type="project" value="TreeGrafter"/>
</dbReference>
<dbReference type="Gene3D" id="2.170.270.10">
    <property type="entry name" value="SET domain"/>
    <property type="match status" value="1"/>
</dbReference>
<organism evidence="2 3">
    <name type="scientific">Acrobeloides nanus</name>
    <dbReference type="NCBI Taxonomy" id="290746"/>
    <lineage>
        <taxon>Eukaryota</taxon>
        <taxon>Metazoa</taxon>
        <taxon>Ecdysozoa</taxon>
        <taxon>Nematoda</taxon>
        <taxon>Chromadorea</taxon>
        <taxon>Rhabditida</taxon>
        <taxon>Tylenchina</taxon>
        <taxon>Cephalobomorpha</taxon>
        <taxon>Cephaloboidea</taxon>
        <taxon>Cephalobidae</taxon>
        <taxon>Acrobeloides</taxon>
    </lineage>
</organism>
<dbReference type="Pfam" id="PF00856">
    <property type="entry name" value="SET"/>
    <property type="match status" value="1"/>
</dbReference>
<dbReference type="AlphaFoldDB" id="A0A914DT80"/>
<dbReference type="PROSITE" id="PS50280">
    <property type="entry name" value="SET"/>
    <property type="match status" value="1"/>
</dbReference>
<keyword evidence="2" id="KW-1185">Reference proteome</keyword>
<dbReference type="InterPro" id="IPR043550">
    <property type="entry name" value="EHMT1/EHMT2"/>
</dbReference>
<dbReference type="PANTHER" id="PTHR46307">
    <property type="entry name" value="G9A, ISOFORM B"/>
    <property type="match status" value="1"/>
</dbReference>
<dbReference type="InterPro" id="IPR046341">
    <property type="entry name" value="SET_dom_sf"/>
</dbReference>
<sequence>MAKLINIAEIYNKKPGEFSTIMDEWEFGVDGGFPVNGPNPGGNVTRFINHSCEPNIISRLVFIDTHDTRLPHLAFFAFRDIEAGEEIFWDYAYDASPNSSFNCQCGTEKCRWKKNKEA</sequence>
<feature type="domain" description="SET" evidence="1">
    <location>
        <begin position="1"/>
        <end position="92"/>
    </location>
</feature>
<dbReference type="GO" id="GO:0046974">
    <property type="term" value="F:histone H3K9 methyltransferase activity"/>
    <property type="evidence" value="ECO:0007669"/>
    <property type="project" value="TreeGrafter"/>
</dbReference>
<reference evidence="3" key="1">
    <citation type="submission" date="2022-11" db="UniProtKB">
        <authorList>
            <consortium name="WormBaseParasite"/>
        </authorList>
    </citation>
    <scope>IDENTIFICATION</scope>
</reference>
<dbReference type="GO" id="GO:0005634">
    <property type="term" value="C:nucleus"/>
    <property type="evidence" value="ECO:0007669"/>
    <property type="project" value="TreeGrafter"/>
</dbReference>
<proteinExistence type="predicted"/>
<evidence type="ECO:0000259" key="1">
    <source>
        <dbReference type="PROSITE" id="PS50280"/>
    </source>
</evidence>
<dbReference type="InterPro" id="IPR001214">
    <property type="entry name" value="SET_dom"/>
</dbReference>
<dbReference type="SMART" id="SM00317">
    <property type="entry name" value="SET"/>
    <property type="match status" value="1"/>
</dbReference>
<dbReference type="GO" id="GO:0000785">
    <property type="term" value="C:chromatin"/>
    <property type="evidence" value="ECO:0007669"/>
    <property type="project" value="TreeGrafter"/>
</dbReference>
<evidence type="ECO:0000313" key="2">
    <source>
        <dbReference type="Proteomes" id="UP000887540"/>
    </source>
</evidence>